<reference evidence="2" key="1">
    <citation type="journal article" date="2019" name="Int. J. Syst. Evol. Microbiol.">
        <title>The Global Catalogue of Microorganisms (GCM) 10K type strain sequencing project: providing services to taxonomists for standard genome sequencing and annotation.</title>
        <authorList>
            <consortium name="The Broad Institute Genomics Platform"/>
            <consortium name="The Broad Institute Genome Sequencing Center for Infectious Disease"/>
            <person name="Wu L."/>
            <person name="Ma J."/>
        </authorList>
    </citation>
    <scope>NUCLEOTIDE SEQUENCE [LARGE SCALE GENOMIC DNA]</scope>
    <source>
        <strain evidence="2">NBRC 109341</strain>
    </source>
</reference>
<protein>
    <submittedName>
        <fullName evidence="1">Uncharacterized protein</fullName>
    </submittedName>
</protein>
<evidence type="ECO:0000313" key="1">
    <source>
        <dbReference type="EMBL" id="GLS16819.1"/>
    </source>
</evidence>
<gene>
    <name evidence="1" type="ORF">GCM10007935_42650</name>
</gene>
<evidence type="ECO:0000313" key="2">
    <source>
        <dbReference type="Proteomes" id="UP001156903"/>
    </source>
</evidence>
<keyword evidence="2" id="KW-1185">Reference proteome</keyword>
<dbReference type="EMBL" id="BSPB01000087">
    <property type="protein sequence ID" value="GLS16819.1"/>
    <property type="molecule type" value="Genomic_DNA"/>
</dbReference>
<sequence length="309" mass="35994">MNVRLFQNCIEDRHFDALIPGFEALDFRHNPRPEWREFQIFDEVYAQGLHRSADVVGAVSSRFYAKGLIDGHEVRRWITANPGYEVYVTNPRPQNVYLCFNNFDRGRITHEDNALEQHYQQVLDLAGVALDMQSVGRQHHGNYGMCSYWFGTPTFWERFMNELVLPVTRLSRQELGSELHDFLYQPTPYWGVSEHRAGALPHLLERATSLYINAAFPGRAAHYQRTREQVLACCLYPFERDLVEQFGDRVDAWDAAGEYDEVAMNYFRHANQHAMQGRKAYMQWLPLDFGHGDPRPGFPWYARLQGALS</sequence>
<comment type="caution">
    <text evidence="1">The sequence shown here is derived from an EMBL/GenBank/DDBJ whole genome shotgun (WGS) entry which is preliminary data.</text>
</comment>
<organism evidence="1 2">
    <name type="scientific">Hydrogenophaga electricum</name>
    <dbReference type="NCBI Taxonomy" id="1230953"/>
    <lineage>
        <taxon>Bacteria</taxon>
        <taxon>Pseudomonadati</taxon>
        <taxon>Pseudomonadota</taxon>
        <taxon>Betaproteobacteria</taxon>
        <taxon>Burkholderiales</taxon>
        <taxon>Comamonadaceae</taxon>
        <taxon>Hydrogenophaga</taxon>
    </lineage>
</organism>
<dbReference type="Proteomes" id="UP001156903">
    <property type="component" value="Unassembled WGS sequence"/>
</dbReference>
<proteinExistence type="predicted"/>
<dbReference type="RefSeq" id="WP_284309485.1">
    <property type="nucleotide sequence ID" value="NZ_BSPB01000087.1"/>
</dbReference>
<accession>A0ABQ6CAI8</accession>
<name>A0ABQ6CAI8_9BURK</name>